<reference evidence="1 2" key="1">
    <citation type="submission" date="2018-10" db="EMBL/GenBank/DDBJ databases">
        <title>Genomic Encyclopedia of Archaeal and Bacterial Type Strains, Phase II (KMG-II): from individual species to whole genera.</title>
        <authorList>
            <person name="Goeker M."/>
        </authorList>
    </citation>
    <scope>NUCLEOTIDE SEQUENCE [LARGE SCALE GENOMIC DNA]</scope>
    <source>
        <strain evidence="1 2">DSM 43383</strain>
    </source>
</reference>
<dbReference type="OrthoDB" id="3467040at2"/>
<accession>A0A495QFN9</accession>
<sequence>MSNWAKAYVTIDGHDVFPAEVATWTSGNGAACPRFTRQVAERVVEAVTKTKQRESYDDAEELFWDGDVIICRVPGTQSQEGYEPERIEPDHDGMYAIGWKAWTWSEVWCQGDTHPGEPDDLATPVAILTWAELDQSRPDAQPALTDAAFCAPCLERARAAHPKAIVTSLPPL</sequence>
<dbReference type="AlphaFoldDB" id="A0A495QFN9"/>
<gene>
    <name evidence="1" type="ORF">BZB76_5151</name>
</gene>
<proteinExistence type="predicted"/>
<dbReference type="Proteomes" id="UP000274601">
    <property type="component" value="Unassembled WGS sequence"/>
</dbReference>
<name>A0A495QFN9_9ACTN</name>
<organism evidence="1 2">
    <name type="scientific">Actinomadura pelletieri DSM 43383</name>
    <dbReference type="NCBI Taxonomy" id="1120940"/>
    <lineage>
        <taxon>Bacteria</taxon>
        <taxon>Bacillati</taxon>
        <taxon>Actinomycetota</taxon>
        <taxon>Actinomycetes</taxon>
        <taxon>Streptosporangiales</taxon>
        <taxon>Thermomonosporaceae</taxon>
        <taxon>Actinomadura</taxon>
    </lineage>
</organism>
<evidence type="ECO:0000313" key="1">
    <source>
        <dbReference type="EMBL" id="RKS70675.1"/>
    </source>
</evidence>
<keyword evidence="2" id="KW-1185">Reference proteome</keyword>
<evidence type="ECO:0000313" key="2">
    <source>
        <dbReference type="Proteomes" id="UP000274601"/>
    </source>
</evidence>
<dbReference type="EMBL" id="RBWU01000006">
    <property type="protein sequence ID" value="RKS70675.1"/>
    <property type="molecule type" value="Genomic_DNA"/>
</dbReference>
<protein>
    <submittedName>
        <fullName evidence="1">Uncharacterized protein</fullName>
    </submittedName>
</protein>
<comment type="caution">
    <text evidence="1">The sequence shown here is derived from an EMBL/GenBank/DDBJ whole genome shotgun (WGS) entry which is preliminary data.</text>
</comment>
<dbReference type="RefSeq" id="WP_121436956.1">
    <property type="nucleotide sequence ID" value="NZ_RBWU01000006.1"/>
</dbReference>